<gene>
    <name evidence="1" type="ORF">BOLC9T57458H</name>
</gene>
<sequence length="81" mass="9522">MFCPFCIVEAKLSKHSVCFSESRFDAVLREWRLLSSLPLLGLVMQMKAHFRKNKETAFNPKKKGKKQKKTRYKTTIIVIFN</sequence>
<proteinExistence type="predicted"/>
<accession>A0A3P6EDF7</accession>
<evidence type="ECO:0000313" key="1">
    <source>
        <dbReference type="EMBL" id="VDD32135.1"/>
    </source>
</evidence>
<organism evidence="1">
    <name type="scientific">Brassica oleracea</name>
    <name type="common">Wild cabbage</name>
    <dbReference type="NCBI Taxonomy" id="3712"/>
    <lineage>
        <taxon>Eukaryota</taxon>
        <taxon>Viridiplantae</taxon>
        <taxon>Streptophyta</taxon>
        <taxon>Embryophyta</taxon>
        <taxon>Tracheophyta</taxon>
        <taxon>Spermatophyta</taxon>
        <taxon>Magnoliopsida</taxon>
        <taxon>eudicotyledons</taxon>
        <taxon>Gunneridae</taxon>
        <taxon>Pentapetalae</taxon>
        <taxon>rosids</taxon>
        <taxon>malvids</taxon>
        <taxon>Brassicales</taxon>
        <taxon>Brassicaceae</taxon>
        <taxon>Brassiceae</taxon>
        <taxon>Brassica</taxon>
    </lineage>
</organism>
<name>A0A3P6EDF7_BRAOL</name>
<dbReference type="AlphaFoldDB" id="A0A3P6EDF7"/>
<dbReference type="EMBL" id="LR031875">
    <property type="protein sequence ID" value="VDD32135.1"/>
    <property type="molecule type" value="Genomic_DNA"/>
</dbReference>
<protein>
    <submittedName>
        <fullName evidence="1">Uncharacterized protein</fullName>
    </submittedName>
</protein>
<reference evidence="1" key="1">
    <citation type="submission" date="2018-11" db="EMBL/GenBank/DDBJ databases">
        <authorList>
            <consortium name="Genoscope - CEA"/>
            <person name="William W."/>
        </authorList>
    </citation>
    <scope>NUCLEOTIDE SEQUENCE</scope>
</reference>